<evidence type="ECO:0000313" key="4">
    <source>
        <dbReference type="Proteomes" id="UP000603453"/>
    </source>
</evidence>
<gene>
    <name evidence="3" type="ORF">INT47_012532</name>
</gene>
<dbReference type="GO" id="GO:0016579">
    <property type="term" value="P:protein deubiquitination"/>
    <property type="evidence" value="ECO:0007669"/>
    <property type="project" value="TreeGrafter"/>
</dbReference>
<proteinExistence type="predicted"/>
<name>A0A8H7V400_9FUNG</name>
<dbReference type="CDD" id="cd22748">
    <property type="entry name" value="OTU_OTUD6-like"/>
    <property type="match status" value="1"/>
</dbReference>
<dbReference type="PROSITE" id="PS50802">
    <property type="entry name" value="OTU"/>
    <property type="match status" value="1"/>
</dbReference>
<dbReference type="GO" id="GO:0004843">
    <property type="term" value="F:cysteine-type deubiquitinase activity"/>
    <property type="evidence" value="ECO:0007669"/>
    <property type="project" value="TreeGrafter"/>
</dbReference>
<reference evidence="3" key="1">
    <citation type="submission" date="2020-12" db="EMBL/GenBank/DDBJ databases">
        <title>Metabolic potential, ecology and presence of endohyphal bacteria is reflected in genomic diversity of Mucoromycotina.</title>
        <authorList>
            <person name="Muszewska A."/>
            <person name="Okrasinska A."/>
            <person name="Steczkiewicz K."/>
            <person name="Drgas O."/>
            <person name="Orlowska M."/>
            <person name="Perlinska-Lenart U."/>
            <person name="Aleksandrzak-Piekarczyk T."/>
            <person name="Szatraj K."/>
            <person name="Zielenkiewicz U."/>
            <person name="Pilsyk S."/>
            <person name="Malc E."/>
            <person name="Mieczkowski P."/>
            <person name="Kruszewska J.S."/>
            <person name="Biernat P."/>
            <person name="Pawlowska J."/>
        </authorList>
    </citation>
    <scope>NUCLEOTIDE SEQUENCE</scope>
    <source>
        <strain evidence="3">WA0000017839</strain>
    </source>
</reference>
<keyword evidence="4" id="KW-1185">Reference proteome</keyword>
<feature type="coiled-coil region" evidence="1">
    <location>
        <begin position="109"/>
        <end position="139"/>
    </location>
</feature>
<protein>
    <recommendedName>
        <fullName evidence="2">OTU domain-containing protein</fullName>
    </recommendedName>
</protein>
<dbReference type="SUPFAM" id="SSF54001">
    <property type="entry name" value="Cysteine proteinases"/>
    <property type="match status" value="1"/>
</dbReference>
<evidence type="ECO:0000313" key="3">
    <source>
        <dbReference type="EMBL" id="KAG2202538.1"/>
    </source>
</evidence>
<dbReference type="OrthoDB" id="415023at2759"/>
<evidence type="ECO:0000259" key="2">
    <source>
        <dbReference type="PROSITE" id="PS50802"/>
    </source>
</evidence>
<comment type="caution">
    <text evidence="3">The sequence shown here is derived from an EMBL/GenBank/DDBJ whole genome shotgun (WGS) entry which is preliminary data.</text>
</comment>
<dbReference type="Pfam" id="PF02338">
    <property type="entry name" value="OTU"/>
    <property type="match status" value="1"/>
</dbReference>
<dbReference type="AlphaFoldDB" id="A0A8H7V400"/>
<dbReference type="Proteomes" id="UP000603453">
    <property type="component" value="Unassembled WGS sequence"/>
</dbReference>
<dbReference type="Gene3D" id="3.90.70.80">
    <property type="match status" value="1"/>
</dbReference>
<dbReference type="InterPro" id="IPR003323">
    <property type="entry name" value="OTU_dom"/>
</dbReference>
<sequence length="293" mass="33503">MSSEPLTLEQLLEAHKEEQKQLTSKIIGLRKGVPKSNKQKKREVNSRIADLEYDLKKKQDEEIRVLKAVEAGIDPHKEPMDDGISLDRLDALTLDEVTDTAEPVKEQPKKKVNRAKAKIEKRNAEMERLRLEAIKESENQVDLGVMETEAITKLIAPMNLRIKQISADGHCLYNAFADQLRTRHEENVDKKELRQSAAEYMRQNPDDFVPFLYLEDGNFEKYCNDVEHTACWGGQLEIVALAKSRKVPVDVIQMGGPTIKICDDEYPDKTPIKLAYHKHLFSLGAHYNSLIDQ</sequence>
<dbReference type="InterPro" id="IPR050704">
    <property type="entry name" value="Peptidase_C85-like"/>
</dbReference>
<keyword evidence="1" id="KW-0175">Coiled coil</keyword>
<feature type="domain" description="OTU" evidence="2">
    <location>
        <begin position="160"/>
        <end position="293"/>
    </location>
</feature>
<evidence type="ECO:0000256" key="1">
    <source>
        <dbReference type="SAM" id="Coils"/>
    </source>
</evidence>
<dbReference type="PANTHER" id="PTHR12419">
    <property type="entry name" value="OTU DOMAIN CONTAINING PROTEIN"/>
    <property type="match status" value="1"/>
</dbReference>
<organism evidence="3 4">
    <name type="scientific">Mucor saturninus</name>
    <dbReference type="NCBI Taxonomy" id="64648"/>
    <lineage>
        <taxon>Eukaryota</taxon>
        <taxon>Fungi</taxon>
        <taxon>Fungi incertae sedis</taxon>
        <taxon>Mucoromycota</taxon>
        <taxon>Mucoromycotina</taxon>
        <taxon>Mucoromycetes</taxon>
        <taxon>Mucorales</taxon>
        <taxon>Mucorineae</taxon>
        <taxon>Mucoraceae</taxon>
        <taxon>Mucor</taxon>
    </lineage>
</organism>
<dbReference type="PANTHER" id="PTHR12419:SF10">
    <property type="entry name" value="DEUBIQUITINASE OTUD6B"/>
    <property type="match status" value="1"/>
</dbReference>
<dbReference type="InterPro" id="IPR038765">
    <property type="entry name" value="Papain-like_cys_pep_sf"/>
</dbReference>
<dbReference type="EMBL" id="JAEPRD010000059">
    <property type="protein sequence ID" value="KAG2202538.1"/>
    <property type="molecule type" value="Genomic_DNA"/>
</dbReference>
<accession>A0A8H7V400</accession>